<accession>A0A7X0KT90</accession>
<comment type="similarity">
    <text evidence="7">Belongs to the binding-protein-dependent transport system permease family.</text>
</comment>
<name>A0A7X0KT90_9MICO</name>
<feature type="transmembrane region" description="Helical" evidence="7">
    <location>
        <begin position="226"/>
        <end position="246"/>
    </location>
</feature>
<keyword evidence="2 7" id="KW-0813">Transport</keyword>
<protein>
    <submittedName>
        <fullName evidence="9">ABC-type nitrate/sulfonate/bicarbonate transport system permease component</fullName>
    </submittedName>
</protein>
<dbReference type="EMBL" id="JACHML010000001">
    <property type="protein sequence ID" value="MBB6389837.1"/>
    <property type="molecule type" value="Genomic_DNA"/>
</dbReference>
<evidence type="ECO:0000256" key="7">
    <source>
        <dbReference type="RuleBase" id="RU363032"/>
    </source>
</evidence>
<keyword evidence="3" id="KW-1003">Cell membrane</keyword>
<dbReference type="SUPFAM" id="SSF161098">
    <property type="entry name" value="MetI-like"/>
    <property type="match status" value="1"/>
</dbReference>
<comment type="caution">
    <text evidence="9">The sequence shown here is derived from an EMBL/GenBank/DDBJ whole genome shotgun (WGS) entry which is preliminary data.</text>
</comment>
<feature type="transmembrane region" description="Helical" evidence="7">
    <location>
        <begin position="194"/>
        <end position="214"/>
    </location>
</feature>
<feature type="transmembrane region" description="Helical" evidence="7">
    <location>
        <begin position="129"/>
        <end position="148"/>
    </location>
</feature>
<evidence type="ECO:0000259" key="8">
    <source>
        <dbReference type="PROSITE" id="PS50928"/>
    </source>
</evidence>
<evidence type="ECO:0000256" key="5">
    <source>
        <dbReference type="ARBA" id="ARBA00022989"/>
    </source>
</evidence>
<dbReference type="PANTHER" id="PTHR30151">
    <property type="entry name" value="ALKANE SULFONATE ABC TRANSPORTER-RELATED, MEMBRANE SUBUNIT"/>
    <property type="match status" value="1"/>
</dbReference>
<dbReference type="PROSITE" id="PS50928">
    <property type="entry name" value="ABC_TM1"/>
    <property type="match status" value="1"/>
</dbReference>
<organism evidence="9 10">
    <name type="scientific">Microbacterium thalassium</name>
    <dbReference type="NCBI Taxonomy" id="362649"/>
    <lineage>
        <taxon>Bacteria</taxon>
        <taxon>Bacillati</taxon>
        <taxon>Actinomycetota</taxon>
        <taxon>Actinomycetes</taxon>
        <taxon>Micrococcales</taxon>
        <taxon>Microbacteriaceae</taxon>
        <taxon>Microbacterium</taxon>
    </lineage>
</organism>
<dbReference type="Gene3D" id="1.10.3720.10">
    <property type="entry name" value="MetI-like"/>
    <property type="match status" value="1"/>
</dbReference>
<feature type="domain" description="ABC transmembrane type-1" evidence="8">
    <location>
        <begin position="63"/>
        <end position="247"/>
    </location>
</feature>
<feature type="transmembrane region" description="Helical" evidence="7">
    <location>
        <begin position="67"/>
        <end position="89"/>
    </location>
</feature>
<comment type="subcellular location">
    <subcellularLocation>
        <location evidence="1 7">Cell membrane</location>
        <topology evidence="1 7">Multi-pass membrane protein</topology>
    </subcellularLocation>
</comment>
<dbReference type="InterPro" id="IPR000515">
    <property type="entry name" value="MetI-like"/>
</dbReference>
<sequence>MNGLDLRHHLHVFLLRAWLPVAIIALWWFTSETNPSLYFPPLSEIVDEIVGQWIFGPRLVEDLLPTLANFVAGLTIALVAGTVFGVILGRSPVLRAFLAPIINFFRSLPSPALIPIVLALFGLGNSMSIALIAIGAVWPTLLNTIDGVRSVDTQVRDMARSYRLTPWQIISQVVLPSAGPQIVAGYRISLQISIILIVVSEMVGATRGLGYFVLESQQLFQVPQTWAGTIMLGLLGYLLTSVFVVIERRVLRWQIRMREATGAA</sequence>
<keyword evidence="10" id="KW-1185">Reference proteome</keyword>
<evidence type="ECO:0000256" key="3">
    <source>
        <dbReference type="ARBA" id="ARBA00022475"/>
    </source>
</evidence>
<keyword evidence="6 7" id="KW-0472">Membrane</keyword>
<evidence type="ECO:0000256" key="2">
    <source>
        <dbReference type="ARBA" id="ARBA00022448"/>
    </source>
</evidence>
<evidence type="ECO:0000256" key="4">
    <source>
        <dbReference type="ARBA" id="ARBA00022692"/>
    </source>
</evidence>
<proteinExistence type="inferred from homology"/>
<dbReference type="GO" id="GO:0005886">
    <property type="term" value="C:plasma membrane"/>
    <property type="evidence" value="ECO:0007669"/>
    <property type="project" value="UniProtKB-SubCell"/>
</dbReference>
<dbReference type="CDD" id="cd06261">
    <property type="entry name" value="TM_PBP2"/>
    <property type="match status" value="1"/>
</dbReference>
<dbReference type="Proteomes" id="UP000537775">
    <property type="component" value="Unassembled WGS sequence"/>
</dbReference>
<dbReference type="Pfam" id="PF00528">
    <property type="entry name" value="BPD_transp_1"/>
    <property type="match status" value="1"/>
</dbReference>
<feature type="transmembrane region" description="Helical" evidence="7">
    <location>
        <begin position="12"/>
        <end position="30"/>
    </location>
</feature>
<dbReference type="PANTHER" id="PTHR30151:SF0">
    <property type="entry name" value="ABC TRANSPORTER PERMEASE PROTEIN MJ0413-RELATED"/>
    <property type="match status" value="1"/>
</dbReference>
<dbReference type="GO" id="GO:0055085">
    <property type="term" value="P:transmembrane transport"/>
    <property type="evidence" value="ECO:0007669"/>
    <property type="project" value="InterPro"/>
</dbReference>
<evidence type="ECO:0000313" key="10">
    <source>
        <dbReference type="Proteomes" id="UP000537775"/>
    </source>
</evidence>
<dbReference type="RefSeq" id="WP_184749119.1">
    <property type="nucleotide sequence ID" value="NZ_BAAAJR010000008.1"/>
</dbReference>
<keyword evidence="5 7" id="KW-1133">Transmembrane helix</keyword>
<evidence type="ECO:0000256" key="6">
    <source>
        <dbReference type="ARBA" id="ARBA00023136"/>
    </source>
</evidence>
<dbReference type="InterPro" id="IPR035906">
    <property type="entry name" value="MetI-like_sf"/>
</dbReference>
<keyword evidence="4 7" id="KW-0812">Transmembrane</keyword>
<evidence type="ECO:0000256" key="1">
    <source>
        <dbReference type="ARBA" id="ARBA00004651"/>
    </source>
</evidence>
<reference evidence="9 10" key="1">
    <citation type="submission" date="2020-08" db="EMBL/GenBank/DDBJ databases">
        <title>Sequencing the genomes of 1000 actinobacteria strains.</title>
        <authorList>
            <person name="Klenk H.-P."/>
        </authorList>
    </citation>
    <scope>NUCLEOTIDE SEQUENCE [LARGE SCALE GENOMIC DNA]</scope>
    <source>
        <strain evidence="9 10">DSM 12511</strain>
    </source>
</reference>
<feature type="transmembrane region" description="Helical" evidence="7">
    <location>
        <begin position="101"/>
        <end position="123"/>
    </location>
</feature>
<gene>
    <name evidence="9" type="ORF">HD594_000150</name>
</gene>
<evidence type="ECO:0000313" key="9">
    <source>
        <dbReference type="EMBL" id="MBB6389837.1"/>
    </source>
</evidence>
<dbReference type="AlphaFoldDB" id="A0A7X0KT90"/>